<evidence type="ECO:0000313" key="1">
    <source>
        <dbReference type="EMBL" id="QIX00534.1"/>
    </source>
</evidence>
<dbReference type="Proteomes" id="UP000503462">
    <property type="component" value="Chromosome 4"/>
</dbReference>
<name>A0A6H0Y0K1_9PEZI</name>
<protein>
    <submittedName>
        <fullName evidence="1">Uncharacterized protein</fullName>
    </submittedName>
</protein>
<dbReference type="AlphaFoldDB" id="A0A6H0Y0K1"/>
<proteinExistence type="predicted"/>
<gene>
    <name evidence="1" type="ORF">AMS68_006051</name>
</gene>
<accession>A0A6H0Y0K1</accession>
<dbReference type="EMBL" id="CP051142">
    <property type="protein sequence ID" value="QIX00534.1"/>
    <property type="molecule type" value="Genomic_DNA"/>
</dbReference>
<keyword evidence="2" id="KW-1185">Reference proteome</keyword>
<organism evidence="1 2">
    <name type="scientific">Peltaster fructicola</name>
    <dbReference type="NCBI Taxonomy" id="286661"/>
    <lineage>
        <taxon>Eukaryota</taxon>
        <taxon>Fungi</taxon>
        <taxon>Dikarya</taxon>
        <taxon>Ascomycota</taxon>
        <taxon>Pezizomycotina</taxon>
        <taxon>Dothideomycetes</taxon>
        <taxon>Dothideomycetes incertae sedis</taxon>
        <taxon>Peltaster</taxon>
    </lineage>
</organism>
<evidence type="ECO:0000313" key="2">
    <source>
        <dbReference type="Proteomes" id="UP000503462"/>
    </source>
</evidence>
<reference evidence="1 2" key="1">
    <citation type="journal article" date="2016" name="Sci. Rep.">
        <title>Peltaster fructicola genome reveals evolution from an invasive phytopathogen to an ectophytic parasite.</title>
        <authorList>
            <person name="Xu C."/>
            <person name="Chen H."/>
            <person name="Gleason M.L."/>
            <person name="Xu J.R."/>
            <person name="Liu H."/>
            <person name="Zhang R."/>
            <person name="Sun G."/>
        </authorList>
    </citation>
    <scope>NUCLEOTIDE SEQUENCE [LARGE SCALE GENOMIC DNA]</scope>
    <source>
        <strain evidence="1 2">LNHT1506</strain>
    </source>
</reference>
<sequence>MAMKALCGEKDQGVCSIAATGYYKAVSAIFPLLLVSQDSGARSLNAEEILEDALPSRGQQYLLTAAVLNDWA</sequence>